<dbReference type="RefSeq" id="WP_203960843.1">
    <property type="nucleotide sequence ID" value="NZ_AP023355.1"/>
</dbReference>
<name>A0A7R7DM02_9ACTN</name>
<evidence type="ECO:0000313" key="3">
    <source>
        <dbReference type="Proteomes" id="UP000611640"/>
    </source>
</evidence>
<dbReference type="Gene3D" id="2.60.120.200">
    <property type="match status" value="1"/>
</dbReference>
<evidence type="ECO:0000313" key="2">
    <source>
        <dbReference type="EMBL" id="BCJ34062.1"/>
    </source>
</evidence>
<proteinExistence type="predicted"/>
<keyword evidence="1" id="KW-0812">Transmembrane</keyword>
<evidence type="ECO:0000256" key="1">
    <source>
        <dbReference type="SAM" id="Phobius"/>
    </source>
</evidence>
<dbReference type="AlphaFoldDB" id="A0A7R7DM02"/>
<feature type="transmembrane region" description="Helical" evidence="1">
    <location>
        <begin position="425"/>
        <end position="442"/>
    </location>
</feature>
<keyword evidence="1" id="KW-0472">Membrane</keyword>
<feature type="transmembrane region" description="Helical" evidence="1">
    <location>
        <begin position="388"/>
        <end position="418"/>
    </location>
</feature>
<gene>
    <name evidence="2" type="ORF">Athai_15650</name>
</gene>
<accession>A0A7R7DM02</accession>
<dbReference type="Proteomes" id="UP000611640">
    <property type="component" value="Chromosome"/>
</dbReference>
<feature type="transmembrane region" description="Helical" evidence="1">
    <location>
        <begin position="352"/>
        <end position="382"/>
    </location>
</feature>
<sequence>MTAATGSPGLERNPGLRSALRAEWVKFRTVRGWLIGLGIAVLLSVLLTYLVANGIHSGTCTGTGTCSSGHPAVPTGPDGEAVADSYRYLSRPLAGDGTVTAQLVSLTGRISTNPVNVAPSPSATRPGLADWAKAGILLTPTARPGSSYAAVLATGGHGIRFQYDYTHDRAARLRPAASARWLRLARSGDTITGYESADGASWHRIGVAHLAGLPGTVRVGLFVTSPVVFHGRTGRPTQATGRFRHVTVTGATGGDWRSHGVGTSQNDFYPILGAGGARSTGGRFVLTGSGDIAPAVVQGVLGTNTVGSTLLLGLIAGSIVLIVLAALFVTTEYRRGLIRTTFAATPRRGRVLAAKAIVIGAIGFVIGAVAAVVAVPVGAHILTGNGGYVFPAGVATVGGVVVGCGLVTALTAVAVLALGTMLRRGAGAVTAGIVVFVLPYLVGSSLPGAAESWLFRLTPAAALAVLGVLPRSSLVDYPYTLANGYYPLPAWAGLLVLAGYTAVALGAARLLLNRRDA</sequence>
<evidence type="ECO:0008006" key="4">
    <source>
        <dbReference type="Google" id="ProtNLM"/>
    </source>
</evidence>
<protein>
    <recommendedName>
        <fullName evidence="4">ABC transporter permease</fullName>
    </recommendedName>
</protein>
<feature type="transmembrane region" description="Helical" evidence="1">
    <location>
        <begin position="33"/>
        <end position="52"/>
    </location>
</feature>
<keyword evidence="1" id="KW-1133">Transmembrane helix</keyword>
<dbReference type="EMBL" id="AP023355">
    <property type="protein sequence ID" value="BCJ34062.1"/>
    <property type="molecule type" value="Genomic_DNA"/>
</dbReference>
<feature type="transmembrane region" description="Helical" evidence="1">
    <location>
        <begin position="310"/>
        <end position="331"/>
    </location>
</feature>
<keyword evidence="3" id="KW-1185">Reference proteome</keyword>
<dbReference type="KEGG" id="atl:Athai_15650"/>
<feature type="transmembrane region" description="Helical" evidence="1">
    <location>
        <begin position="490"/>
        <end position="512"/>
    </location>
</feature>
<organism evidence="2 3">
    <name type="scientific">Actinocatenispora thailandica</name>
    <dbReference type="NCBI Taxonomy" id="227318"/>
    <lineage>
        <taxon>Bacteria</taxon>
        <taxon>Bacillati</taxon>
        <taxon>Actinomycetota</taxon>
        <taxon>Actinomycetes</taxon>
        <taxon>Micromonosporales</taxon>
        <taxon>Micromonosporaceae</taxon>
        <taxon>Actinocatenispora</taxon>
    </lineage>
</organism>
<reference evidence="2 3" key="1">
    <citation type="submission" date="2020-08" db="EMBL/GenBank/DDBJ databases">
        <title>Whole genome shotgun sequence of Actinocatenispora thailandica NBRC 105041.</title>
        <authorList>
            <person name="Komaki H."/>
            <person name="Tamura T."/>
        </authorList>
    </citation>
    <scope>NUCLEOTIDE SEQUENCE [LARGE SCALE GENOMIC DNA]</scope>
    <source>
        <strain evidence="2 3">NBRC 105041</strain>
    </source>
</reference>